<dbReference type="GO" id="GO:0005744">
    <property type="term" value="C:TIM23 mitochondrial import inner membrane translocase complex"/>
    <property type="evidence" value="ECO:0007669"/>
    <property type="project" value="TreeGrafter"/>
</dbReference>
<evidence type="ECO:0000256" key="3">
    <source>
        <dbReference type="ARBA" id="ARBA00022989"/>
    </source>
</evidence>
<protein>
    <submittedName>
        <fullName evidence="5">Mitochondrial import inner membrane translocase subunit tim23</fullName>
    </submittedName>
</protein>
<reference evidence="6" key="1">
    <citation type="submission" date="2017-01" db="EMBL/GenBank/DDBJ databases">
        <authorList>
            <person name="Wang Y."/>
            <person name="White M."/>
            <person name="Kvist S."/>
            <person name="Moncalvo J.-M."/>
        </authorList>
    </citation>
    <scope>NUCLEOTIDE SEQUENCE [LARGE SCALE GENOMIC DNA]</scope>
    <source>
        <strain evidence="6">COL-18-3</strain>
    </source>
</reference>
<accession>A0A1R1PBV2</accession>
<dbReference type="Proteomes" id="UP000188320">
    <property type="component" value="Unassembled WGS sequence"/>
</dbReference>
<dbReference type="InterPro" id="IPR045238">
    <property type="entry name" value="Tim23-like"/>
</dbReference>
<name>A0A1R1PBV2_ZANCU</name>
<proteinExistence type="predicted"/>
<dbReference type="Pfam" id="PF02466">
    <property type="entry name" value="Tim17"/>
    <property type="match status" value="1"/>
</dbReference>
<evidence type="ECO:0000313" key="6">
    <source>
        <dbReference type="Proteomes" id="UP000188320"/>
    </source>
</evidence>
<evidence type="ECO:0000256" key="2">
    <source>
        <dbReference type="ARBA" id="ARBA00022692"/>
    </source>
</evidence>
<keyword evidence="2" id="KW-0812">Transmembrane</keyword>
<sequence>MSIFNPYTRTNYHQNEREVENVDIAFLTDQEAEERAKKALSEQLAEKGQSINEQVSSGVGDFLSQVDLGEVYSKLTPLGAGIEYLSLEDNNGAATGSGLPSRSWSDDLCYGAGTAYLAGLGTGGLWGLLEGNRLPAKNFKIRLNGILNAMTRRGPFVGNSAGVLAMYYNGLYAMIGAYTGNKGGYSTSLYAAATTGLVFRATKGLKSAAKASIAFCGVMAAYKFATNYNEILDSYKAKSENVNPKMTA</sequence>
<dbReference type="OrthoDB" id="159299at2759"/>
<dbReference type="GO" id="GO:0008320">
    <property type="term" value="F:protein transmembrane transporter activity"/>
    <property type="evidence" value="ECO:0007669"/>
    <property type="project" value="TreeGrafter"/>
</dbReference>
<keyword evidence="3" id="KW-1133">Transmembrane helix</keyword>
<comment type="subcellular location">
    <subcellularLocation>
        <location evidence="1">Membrane</location>
        <topology evidence="1">Multi-pass membrane protein</topology>
    </subcellularLocation>
</comment>
<keyword evidence="4" id="KW-0472">Membrane</keyword>
<dbReference type="AlphaFoldDB" id="A0A1R1PBV2"/>
<evidence type="ECO:0000313" key="5">
    <source>
        <dbReference type="EMBL" id="OMH78433.1"/>
    </source>
</evidence>
<dbReference type="GO" id="GO:0030150">
    <property type="term" value="P:protein import into mitochondrial matrix"/>
    <property type="evidence" value="ECO:0007669"/>
    <property type="project" value="TreeGrafter"/>
</dbReference>
<dbReference type="EMBL" id="LSSK01001925">
    <property type="protein sequence ID" value="OMH78433.1"/>
    <property type="molecule type" value="Genomic_DNA"/>
</dbReference>
<organism evidence="5 6">
    <name type="scientific">Zancudomyces culisetae</name>
    <name type="common">Gut fungus</name>
    <name type="synonym">Smittium culisetae</name>
    <dbReference type="NCBI Taxonomy" id="1213189"/>
    <lineage>
        <taxon>Eukaryota</taxon>
        <taxon>Fungi</taxon>
        <taxon>Fungi incertae sedis</taxon>
        <taxon>Zoopagomycota</taxon>
        <taxon>Kickxellomycotina</taxon>
        <taxon>Harpellomycetes</taxon>
        <taxon>Harpellales</taxon>
        <taxon>Legeriomycetaceae</taxon>
        <taxon>Zancudomyces</taxon>
    </lineage>
</organism>
<comment type="caution">
    <text evidence="5">The sequence shown here is derived from an EMBL/GenBank/DDBJ whole genome shotgun (WGS) entry which is preliminary data.</text>
</comment>
<dbReference type="PANTHER" id="PTHR15371">
    <property type="entry name" value="TIM23"/>
    <property type="match status" value="1"/>
</dbReference>
<evidence type="ECO:0000256" key="4">
    <source>
        <dbReference type="ARBA" id="ARBA00023136"/>
    </source>
</evidence>
<evidence type="ECO:0000256" key="1">
    <source>
        <dbReference type="ARBA" id="ARBA00004141"/>
    </source>
</evidence>
<gene>
    <name evidence="5" type="ORF">AX774_g8167</name>
</gene>
<dbReference type="PANTHER" id="PTHR15371:SF0">
    <property type="entry name" value="SD19278P"/>
    <property type="match status" value="1"/>
</dbReference>
<keyword evidence="6" id="KW-1185">Reference proteome</keyword>